<dbReference type="SUPFAM" id="SSF56801">
    <property type="entry name" value="Acetyl-CoA synthetase-like"/>
    <property type="match status" value="1"/>
</dbReference>
<dbReference type="Gene3D" id="3.40.50.12780">
    <property type="entry name" value="N-terminal domain of ligase-like"/>
    <property type="match status" value="1"/>
</dbReference>
<protein>
    <submittedName>
        <fullName evidence="3">Acyl-CoA synthetase (AMP-forming)/AMP-acid ligase II</fullName>
    </submittedName>
</protein>
<dbReference type="GO" id="GO:0016877">
    <property type="term" value="F:ligase activity, forming carbon-sulfur bonds"/>
    <property type="evidence" value="ECO:0007669"/>
    <property type="project" value="UniProtKB-ARBA"/>
</dbReference>
<dbReference type="PROSITE" id="PS00455">
    <property type="entry name" value="AMP_BINDING"/>
    <property type="match status" value="1"/>
</dbReference>
<dbReference type="InterPro" id="IPR045851">
    <property type="entry name" value="AMP-bd_C_sf"/>
</dbReference>
<dbReference type="PANTHER" id="PTHR43767:SF10">
    <property type="entry name" value="SURFACTIN SYNTHASE SUBUNIT 1"/>
    <property type="match status" value="1"/>
</dbReference>
<gene>
    <name evidence="3" type="ORF">SAMN03097708_01240</name>
</gene>
<feature type="domain" description="AMP-dependent synthetase/ligase" evidence="1">
    <location>
        <begin position="25"/>
        <end position="380"/>
    </location>
</feature>
<dbReference type="Pfam" id="PF13193">
    <property type="entry name" value="AMP-binding_C"/>
    <property type="match status" value="1"/>
</dbReference>
<accession>A0A1G5Q2D9</accession>
<keyword evidence="3" id="KW-0436">Ligase</keyword>
<dbReference type="RefSeq" id="WP_092994047.1">
    <property type="nucleotide sequence ID" value="NZ_FMWD01000003.1"/>
</dbReference>
<sequence length="534" mass="58435">MPERAGTNTPGIQRLVHDALVLSSSRSPEKVAVIADSVPHSYRELWDSARRLAGTLQSRGVRPGDRVLLWLENGWAAAVSIYAVWIAGGVLAVINPQTKPDKFLFIAKDSQATALIGEAKLVESLGDATTAVASLGYTAVSGESAHFERIENIIDDPASPLIEPQPVIATDLAALIYTSGSTGEPKGVMQNHQSMVFASTSIIEYLRLSKSDRVLCVLPLAFDYGLYQLLMSVQLGATLILERSFVFPGQVLARLEKERATVFPGVPTLFANLIDGYRRNGKTFPFVQRVTNTAAALPEGFIAGLQEVFPKALVFSMYGLTECKRATWLDPEQLSLRPGSVGKAIPGTEAFVLRDDGSRAEPGETGILHVRGPHVMLGYWRRPEQTARMLRPGYWPGERMLCTQDLFRSDEHGFLYFVGRSDDVIKSRGEKVSPVEVERALCRIEGVHQAAVLGVEDPILGQAIWAFVEPDGTNEITSAHLKAGCSERLEPFMVPKRFEIMDQLPRTANGKVDKQHLSAEFAQTTGEGAALRRV</sequence>
<dbReference type="OrthoDB" id="9803968at2"/>
<evidence type="ECO:0000313" key="4">
    <source>
        <dbReference type="Proteomes" id="UP000199648"/>
    </source>
</evidence>
<reference evidence="3 4" key="1">
    <citation type="submission" date="2016-10" db="EMBL/GenBank/DDBJ databases">
        <authorList>
            <person name="de Groot N.N."/>
        </authorList>
    </citation>
    <scope>NUCLEOTIDE SEQUENCE [LARGE SCALE GENOMIC DNA]</scope>
    <source>
        <strain evidence="3 4">HLD2</strain>
    </source>
</reference>
<evidence type="ECO:0000259" key="2">
    <source>
        <dbReference type="Pfam" id="PF13193"/>
    </source>
</evidence>
<evidence type="ECO:0000259" key="1">
    <source>
        <dbReference type="Pfam" id="PF00501"/>
    </source>
</evidence>
<dbReference type="InterPro" id="IPR042099">
    <property type="entry name" value="ANL_N_sf"/>
</dbReference>
<dbReference type="InterPro" id="IPR000873">
    <property type="entry name" value="AMP-dep_synth/lig_dom"/>
</dbReference>
<proteinExistence type="predicted"/>
<dbReference type="Gene3D" id="3.30.300.30">
    <property type="match status" value="1"/>
</dbReference>
<name>A0A1G5Q2D9_9GAMM</name>
<dbReference type="AlphaFoldDB" id="A0A1G5Q2D9"/>
<dbReference type="InterPro" id="IPR025110">
    <property type="entry name" value="AMP-bd_C"/>
</dbReference>
<evidence type="ECO:0000313" key="3">
    <source>
        <dbReference type="EMBL" id="SCZ55983.1"/>
    </source>
</evidence>
<dbReference type="InterPro" id="IPR050237">
    <property type="entry name" value="ATP-dep_AMP-bd_enzyme"/>
</dbReference>
<organism evidence="3 4">
    <name type="scientific">Thiohalomonas denitrificans</name>
    <dbReference type="NCBI Taxonomy" id="415747"/>
    <lineage>
        <taxon>Bacteria</taxon>
        <taxon>Pseudomonadati</taxon>
        <taxon>Pseudomonadota</taxon>
        <taxon>Gammaproteobacteria</taxon>
        <taxon>Thiohalomonadales</taxon>
        <taxon>Thiohalomonadaceae</taxon>
        <taxon>Thiohalomonas</taxon>
    </lineage>
</organism>
<dbReference type="EMBL" id="FMWD01000003">
    <property type="protein sequence ID" value="SCZ55983.1"/>
    <property type="molecule type" value="Genomic_DNA"/>
</dbReference>
<dbReference type="PANTHER" id="PTHR43767">
    <property type="entry name" value="LONG-CHAIN-FATTY-ACID--COA LIGASE"/>
    <property type="match status" value="1"/>
</dbReference>
<dbReference type="InterPro" id="IPR020845">
    <property type="entry name" value="AMP-binding_CS"/>
</dbReference>
<dbReference type="STRING" id="415747.SAMN03097708_01240"/>
<dbReference type="Pfam" id="PF00501">
    <property type="entry name" value="AMP-binding"/>
    <property type="match status" value="1"/>
</dbReference>
<feature type="domain" description="AMP-binding enzyme C-terminal" evidence="2">
    <location>
        <begin position="436"/>
        <end position="511"/>
    </location>
</feature>
<keyword evidence="4" id="KW-1185">Reference proteome</keyword>
<dbReference type="Proteomes" id="UP000199648">
    <property type="component" value="Unassembled WGS sequence"/>
</dbReference>